<gene>
    <name evidence="1" type="ORF">DV733_02255</name>
</gene>
<organism evidence="1 2">
    <name type="scientific">Halapricum salinum</name>
    <dbReference type="NCBI Taxonomy" id="1457250"/>
    <lineage>
        <taxon>Archaea</taxon>
        <taxon>Methanobacteriati</taxon>
        <taxon>Methanobacteriota</taxon>
        <taxon>Stenosarchaea group</taxon>
        <taxon>Halobacteria</taxon>
        <taxon>Halobacteriales</taxon>
        <taxon>Haloarculaceae</taxon>
        <taxon>Halapricum</taxon>
    </lineage>
</organism>
<keyword evidence="2" id="KW-1185">Reference proteome</keyword>
<name>A0A4D6H8G4_9EURY</name>
<dbReference type="KEGG" id="hsn:DV733_02255"/>
<evidence type="ECO:0000313" key="2">
    <source>
        <dbReference type="Proteomes" id="UP000296706"/>
    </source>
</evidence>
<dbReference type="RefSeq" id="WP_049993563.1">
    <property type="nucleotide sequence ID" value="NZ_CP031310.1"/>
</dbReference>
<dbReference type="EMBL" id="CP031310">
    <property type="protein sequence ID" value="QCC50119.1"/>
    <property type="molecule type" value="Genomic_DNA"/>
</dbReference>
<proteinExistence type="predicted"/>
<protein>
    <submittedName>
        <fullName evidence="1">Uncharacterized protein</fullName>
    </submittedName>
</protein>
<evidence type="ECO:0000313" key="1">
    <source>
        <dbReference type="EMBL" id="QCC50119.1"/>
    </source>
</evidence>
<sequence length="178" mass="18426">MSDRRTVLKVLGLGAVGAGAAYSTGVFDSSSQESTSIDSPAEMRAAVADVAPDQTTPYAPVAFDYEPIDVTVDDPYFNRVVAEPAADGDLLRIDQTNGEPAVVLAVLRGIWTIGTDETVEATVGSETVTLAGGSSPTHSFAALLGLTSLDGRQSVVVVRGQTVEDARELATDLESIGP</sequence>
<dbReference type="Proteomes" id="UP000296706">
    <property type="component" value="Chromosome"/>
</dbReference>
<reference evidence="1 2" key="1">
    <citation type="journal article" date="2019" name="Nat. Commun.">
        <title>A new type of DNA phosphorothioation-based antiviral system in archaea.</title>
        <authorList>
            <person name="Xiong L."/>
            <person name="Liu S."/>
            <person name="Chen S."/>
            <person name="Xiao Y."/>
            <person name="Zhu B."/>
            <person name="Gao Y."/>
            <person name="Zhang Y."/>
            <person name="Chen B."/>
            <person name="Luo J."/>
            <person name="Deng Z."/>
            <person name="Chen X."/>
            <person name="Wang L."/>
            <person name="Chen S."/>
        </authorList>
    </citation>
    <scope>NUCLEOTIDE SEQUENCE [LARGE SCALE GENOMIC DNA]</scope>
    <source>
        <strain evidence="1 2">CBA1105</strain>
    </source>
</reference>
<dbReference type="GeneID" id="39846652"/>
<accession>A0A4D6H8G4</accession>
<dbReference type="AlphaFoldDB" id="A0A4D6H8G4"/>